<evidence type="ECO:0000313" key="18">
    <source>
        <dbReference type="Proteomes" id="UP001152320"/>
    </source>
</evidence>
<accession>A0A9Q1CJC4</accession>
<keyword evidence="8" id="KW-0472">Membrane</keyword>
<dbReference type="InterPro" id="IPR008144">
    <property type="entry name" value="Guanylate_kin-like_dom"/>
</dbReference>
<feature type="domain" description="L27" evidence="16">
    <location>
        <begin position="429"/>
        <end position="486"/>
    </location>
</feature>
<dbReference type="InterPro" id="IPR050716">
    <property type="entry name" value="MAGUK"/>
</dbReference>
<evidence type="ECO:0000256" key="12">
    <source>
        <dbReference type="SAM" id="MobiDB-lite"/>
    </source>
</evidence>
<keyword evidence="7" id="KW-0965">Cell junction</keyword>
<dbReference type="FunFam" id="3.30.63.10:FF:000002">
    <property type="entry name" value="Guanylate kinase 1"/>
    <property type="match status" value="1"/>
</dbReference>
<feature type="domain" description="PDZ" evidence="15">
    <location>
        <begin position="38"/>
        <end position="87"/>
    </location>
</feature>
<dbReference type="EMBL" id="JAIZAY010000003">
    <property type="protein sequence ID" value="KAJ8046011.1"/>
    <property type="molecule type" value="Genomic_DNA"/>
</dbReference>
<dbReference type="InterPro" id="IPR036028">
    <property type="entry name" value="SH3-like_dom_sf"/>
</dbReference>
<evidence type="ECO:0000259" key="14">
    <source>
        <dbReference type="PROSITE" id="PS50052"/>
    </source>
</evidence>
<evidence type="ECO:0000256" key="1">
    <source>
        <dbReference type="ARBA" id="ARBA00004202"/>
    </source>
</evidence>
<dbReference type="GO" id="GO:0070161">
    <property type="term" value="C:anchoring junction"/>
    <property type="evidence" value="ECO:0007669"/>
    <property type="project" value="UniProtKB-SubCell"/>
</dbReference>
<evidence type="ECO:0000256" key="6">
    <source>
        <dbReference type="ARBA" id="ARBA00022475"/>
    </source>
</evidence>
<feature type="region of interest" description="Disordered" evidence="12">
    <location>
        <begin position="538"/>
        <end position="569"/>
    </location>
</feature>
<evidence type="ECO:0000259" key="16">
    <source>
        <dbReference type="PROSITE" id="PS51022"/>
    </source>
</evidence>
<feature type="region of interest" description="Disordered" evidence="12">
    <location>
        <begin position="279"/>
        <end position="323"/>
    </location>
</feature>
<dbReference type="PROSITE" id="PS50002">
    <property type="entry name" value="SH3"/>
    <property type="match status" value="1"/>
</dbReference>
<sequence>MGAGSAANPSNTGMNKVDLGGYIIMLAELDNGTVKLYGSPADRADLEVGDEIFEVNGNSLQDASHTEVISHIQQCVKSRTICLRVKRKVMKDSDPEKHRLKQAYVVAVEQQTKDKLNEIAARNNVESIDFTALQSANQKHIPEINGHIEKEQVETEQGEPAKLASSPQSEATVEIGHNSEINGSLGEPLIEPSQINRDSTVIDKERWNQLFQEDTYKDNASSPDPIVIADLYASLRITDPEALSVHSNLSNEDTSELVREPSIKQNVKTVTTLPLDFSNLLEKSPPTDPSPQHSESMTSNNGNMAAAPPEKKSSRKPPREVAVDCPPNFVAASGMKNPPAPYHGVNGQATMTNGPTMVNGIDSIPNNHTNGDAKKVSRPKEDNTFKVNNLDKNSSHSNIPDTTLLQPVSNKPLFEQKPISAQDYTNNNKPVDIQELFSCLNEIQSKLDDNKGREDVQFLKQLFHNSDFQQALSLHNQVAQVHQRDPLPLPEATNAELLAAEIALSTRDVRSKETDALRRIFADPHTKALLRAHDQISTRDPVQQLSHSEVRNEEPEQPAAKPIGQPTDGPDRIIRIEKSNNPLGATIVNDNEEVLVGRIIKGGMAERTGLLHEGDRILEINGMDVTGKSIDEISDMLVDVDGTITFRVIPAREVEPPQQSQGARNMIHVKALFKYDPEDDAYIPCRELGLSFEKGDILHIINQEDANWWQAYRDGEDEQALAGLIPSKSFQRNREQMKKKLPDDEEPKKGCRCSKKKKRKKKGLYDADSEENEADELILYEEVGIYYANPQAKRPIVLVGPPSVGINELKRKLLEDDTKYKAAVPHTSRSRKNHEIDGMDYHFTTKHQFEQDIAAGKFVEYGEFGKNLYGISLESISSVVAEGRICVLNLHPQGVDRKEGMMGQGPLLRFLKRVKNSNLHPYFVFIAPPSLDRLRQQRIDAGEHLKEEELRNIIEMGRSMEDIFGHYFDCVIIHYDHDRAYRDLTNEIERIQTEPQWVPIQWIRS</sequence>
<evidence type="ECO:0000256" key="10">
    <source>
        <dbReference type="ARBA" id="ARBA00031033"/>
    </source>
</evidence>
<dbReference type="OrthoDB" id="43580at2759"/>
<dbReference type="CDD" id="cd06798">
    <property type="entry name" value="PDZ_MPP5-like"/>
    <property type="match status" value="1"/>
</dbReference>
<dbReference type="Gene3D" id="2.30.42.10">
    <property type="match status" value="2"/>
</dbReference>
<feature type="domain" description="Guanylate kinase-like" evidence="14">
    <location>
        <begin position="793"/>
        <end position="989"/>
    </location>
</feature>
<dbReference type="Pfam" id="PF09060">
    <property type="entry name" value="L27_N"/>
    <property type="match status" value="1"/>
</dbReference>
<dbReference type="SMART" id="SM00326">
    <property type="entry name" value="SH3"/>
    <property type="match status" value="1"/>
</dbReference>
<dbReference type="SUPFAM" id="SSF101288">
    <property type="entry name" value="L27 domain"/>
    <property type="match status" value="2"/>
</dbReference>
<dbReference type="PROSITE" id="PS50106">
    <property type="entry name" value="PDZ"/>
    <property type="match status" value="2"/>
</dbReference>
<dbReference type="Pfam" id="PF00595">
    <property type="entry name" value="PDZ"/>
    <property type="match status" value="1"/>
</dbReference>
<keyword evidence="18" id="KW-1185">Reference proteome</keyword>
<feature type="domain" description="SH3" evidence="13">
    <location>
        <begin position="664"/>
        <end position="735"/>
    </location>
</feature>
<feature type="compositionally biased region" description="Basic and acidic residues" evidence="12">
    <location>
        <begin position="732"/>
        <end position="749"/>
    </location>
</feature>
<comment type="caution">
    <text evidence="17">The sequence shown here is derived from an EMBL/GenBank/DDBJ whole genome shotgun (WGS) entry which is preliminary data.</text>
</comment>
<dbReference type="PROSITE" id="PS00856">
    <property type="entry name" value="GUANYLATE_KINASE_1"/>
    <property type="match status" value="1"/>
</dbReference>
<evidence type="ECO:0000313" key="17">
    <source>
        <dbReference type="EMBL" id="KAJ8046011.1"/>
    </source>
</evidence>
<dbReference type="PROSITE" id="PS51022">
    <property type="entry name" value="L27"/>
    <property type="match status" value="1"/>
</dbReference>
<dbReference type="Pfam" id="PF07653">
    <property type="entry name" value="SH3_2"/>
    <property type="match status" value="1"/>
</dbReference>
<dbReference type="InterPro" id="IPR001452">
    <property type="entry name" value="SH3_domain"/>
</dbReference>
<gene>
    <name evidence="17" type="ORF">HOLleu_09159</name>
</gene>
<dbReference type="PROSITE" id="PS50052">
    <property type="entry name" value="GUANYLATE_KINASE_2"/>
    <property type="match status" value="1"/>
</dbReference>
<dbReference type="InterPro" id="IPR041489">
    <property type="entry name" value="PDZ_6"/>
</dbReference>
<name>A0A9Q1CJC4_HOLLE</name>
<evidence type="ECO:0000256" key="9">
    <source>
        <dbReference type="ARBA" id="ARBA00024392"/>
    </source>
</evidence>
<dbReference type="CDD" id="cd12036">
    <property type="entry name" value="SH3_MPP5"/>
    <property type="match status" value="1"/>
</dbReference>
<dbReference type="Gene3D" id="3.40.50.300">
    <property type="entry name" value="P-loop containing nucleotide triphosphate hydrolases"/>
    <property type="match status" value="1"/>
</dbReference>
<evidence type="ECO:0000256" key="2">
    <source>
        <dbReference type="ARBA" id="ARBA00004221"/>
    </source>
</evidence>
<dbReference type="Gene3D" id="1.10.287.650">
    <property type="entry name" value="L27 domain"/>
    <property type="match status" value="1"/>
</dbReference>
<dbReference type="GO" id="GO:0016324">
    <property type="term" value="C:apical plasma membrane"/>
    <property type="evidence" value="ECO:0007669"/>
    <property type="project" value="UniProtKB-SubCell"/>
</dbReference>
<evidence type="ECO:0000259" key="13">
    <source>
        <dbReference type="PROSITE" id="PS50002"/>
    </source>
</evidence>
<dbReference type="Pfam" id="PF17820">
    <property type="entry name" value="PDZ_6"/>
    <property type="match status" value="1"/>
</dbReference>
<evidence type="ECO:0000256" key="11">
    <source>
        <dbReference type="PROSITE-ProRule" id="PRU00192"/>
    </source>
</evidence>
<evidence type="ECO:0000256" key="7">
    <source>
        <dbReference type="ARBA" id="ARBA00022949"/>
    </source>
</evidence>
<evidence type="ECO:0000256" key="8">
    <source>
        <dbReference type="ARBA" id="ARBA00023136"/>
    </source>
</evidence>
<feature type="compositionally biased region" description="Basic and acidic residues" evidence="12">
    <location>
        <begin position="309"/>
        <end position="322"/>
    </location>
</feature>
<reference evidence="17" key="1">
    <citation type="submission" date="2021-10" db="EMBL/GenBank/DDBJ databases">
        <title>Tropical sea cucumber genome reveals ecological adaptation and Cuvierian tubules defense mechanism.</title>
        <authorList>
            <person name="Chen T."/>
        </authorList>
    </citation>
    <scope>NUCLEOTIDE SEQUENCE</scope>
    <source>
        <strain evidence="17">Nanhai2018</strain>
        <tissue evidence="17">Muscle</tissue>
    </source>
</reference>
<dbReference type="SMART" id="SM00228">
    <property type="entry name" value="PDZ"/>
    <property type="match status" value="2"/>
</dbReference>
<organism evidence="17 18">
    <name type="scientific">Holothuria leucospilota</name>
    <name type="common">Black long sea cucumber</name>
    <name type="synonym">Mertensiothuria leucospilota</name>
    <dbReference type="NCBI Taxonomy" id="206669"/>
    <lineage>
        <taxon>Eukaryota</taxon>
        <taxon>Metazoa</taxon>
        <taxon>Echinodermata</taxon>
        <taxon>Eleutherozoa</taxon>
        <taxon>Echinozoa</taxon>
        <taxon>Holothuroidea</taxon>
        <taxon>Aspidochirotacea</taxon>
        <taxon>Aspidochirotida</taxon>
        <taxon>Holothuriidae</taxon>
        <taxon>Holothuria</taxon>
    </lineage>
</organism>
<dbReference type="PANTHER" id="PTHR23122">
    <property type="entry name" value="MEMBRANE-ASSOCIATED GUANYLATE KINASE MAGUK"/>
    <property type="match status" value="1"/>
</dbReference>
<evidence type="ECO:0000256" key="4">
    <source>
        <dbReference type="ARBA" id="ARBA00007014"/>
    </source>
</evidence>
<dbReference type="InterPro" id="IPR015145">
    <property type="entry name" value="L27_N"/>
</dbReference>
<dbReference type="InterPro" id="IPR036892">
    <property type="entry name" value="L27_dom_sf"/>
</dbReference>
<feature type="compositionally biased region" description="Polar residues" evidence="12">
    <location>
        <begin position="290"/>
        <end position="303"/>
    </location>
</feature>
<feature type="region of interest" description="Disordered" evidence="12">
    <location>
        <begin position="732"/>
        <end position="753"/>
    </location>
</feature>
<dbReference type="InterPro" id="IPR004172">
    <property type="entry name" value="L27_dom"/>
</dbReference>
<dbReference type="InterPro" id="IPR027417">
    <property type="entry name" value="P-loop_NTPase"/>
</dbReference>
<dbReference type="Proteomes" id="UP001152320">
    <property type="component" value="Chromosome 3"/>
</dbReference>
<dbReference type="InterPro" id="IPR035601">
    <property type="entry name" value="MPP5_SH3"/>
</dbReference>
<dbReference type="CDD" id="cd00071">
    <property type="entry name" value="GMPK"/>
    <property type="match status" value="1"/>
</dbReference>
<keyword evidence="6" id="KW-1003">Cell membrane</keyword>
<dbReference type="AlphaFoldDB" id="A0A9Q1CJC4"/>
<dbReference type="SMART" id="SM00569">
    <property type="entry name" value="L27"/>
    <property type="match status" value="2"/>
</dbReference>
<dbReference type="Pfam" id="PF00625">
    <property type="entry name" value="Guanylate_kin"/>
    <property type="match status" value="1"/>
</dbReference>
<evidence type="ECO:0000256" key="5">
    <source>
        <dbReference type="ARBA" id="ARBA00022443"/>
    </source>
</evidence>
<dbReference type="InterPro" id="IPR036034">
    <property type="entry name" value="PDZ_sf"/>
</dbReference>
<dbReference type="InterPro" id="IPR020590">
    <property type="entry name" value="Guanylate_kinase_CS"/>
</dbReference>
<dbReference type="SUPFAM" id="SSF50156">
    <property type="entry name" value="PDZ domain-like"/>
    <property type="match status" value="2"/>
</dbReference>
<dbReference type="SUPFAM" id="SSF50044">
    <property type="entry name" value="SH3-domain"/>
    <property type="match status" value="1"/>
</dbReference>
<feature type="domain" description="PDZ" evidence="15">
    <location>
        <begin position="573"/>
        <end position="652"/>
    </location>
</feature>
<evidence type="ECO:0000256" key="3">
    <source>
        <dbReference type="ARBA" id="ARBA00004282"/>
    </source>
</evidence>
<keyword evidence="5 11" id="KW-0728">SH3 domain</keyword>
<dbReference type="InterPro" id="IPR008145">
    <property type="entry name" value="GK/Ca_channel_bsu"/>
</dbReference>
<dbReference type="SUPFAM" id="SSF52540">
    <property type="entry name" value="P-loop containing nucleoside triphosphate hydrolases"/>
    <property type="match status" value="1"/>
</dbReference>
<comment type="similarity">
    <text evidence="4">Belongs to the MAGUK family.</text>
</comment>
<evidence type="ECO:0000259" key="15">
    <source>
        <dbReference type="PROSITE" id="PS50106"/>
    </source>
</evidence>
<proteinExistence type="inferred from homology"/>
<comment type="subcellular location">
    <subcellularLocation>
        <location evidence="2">Apical cell membrane</location>
    </subcellularLocation>
    <subcellularLocation>
        <location evidence="3">Cell junction</location>
    </subcellularLocation>
    <subcellularLocation>
        <location evidence="1">Cell membrane</location>
        <topology evidence="1">Peripheral membrane protein</topology>
    </subcellularLocation>
</comment>
<dbReference type="Gene3D" id="2.30.30.40">
    <property type="entry name" value="SH3 Domains"/>
    <property type="match status" value="1"/>
</dbReference>
<feature type="compositionally biased region" description="Polar residues" evidence="12">
    <location>
        <begin position="538"/>
        <end position="547"/>
    </location>
</feature>
<dbReference type="SMART" id="SM00072">
    <property type="entry name" value="GuKc"/>
    <property type="match status" value="1"/>
</dbReference>
<protein>
    <recommendedName>
        <fullName evidence="9">Protein PALS1</fullName>
    </recommendedName>
    <alternativeName>
        <fullName evidence="10">Protein associated with Lin-7 1</fullName>
    </alternativeName>
</protein>
<dbReference type="InterPro" id="IPR001478">
    <property type="entry name" value="PDZ"/>
</dbReference>